<dbReference type="HOGENOM" id="CLU_2240749_0_0_1"/>
<reference evidence="2" key="2">
    <citation type="submission" date="2013-04" db="UniProtKB">
        <authorList>
            <consortium name="EnsemblPlants"/>
        </authorList>
    </citation>
    <scope>IDENTIFICATION</scope>
</reference>
<dbReference type="eggNOG" id="ENOG502T1EU">
    <property type="taxonomic scope" value="Eukaryota"/>
</dbReference>
<keyword evidence="1" id="KW-0378">Hydrolase</keyword>
<accession>J3M6L3</accession>
<dbReference type="SUPFAM" id="SSF56371">
    <property type="entry name" value="Ribosome inactivating proteins (RIP)"/>
    <property type="match status" value="1"/>
</dbReference>
<protein>
    <recommendedName>
        <fullName evidence="1">rRNA N-glycosylase</fullName>
        <ecNumber evidence="1">3.2.2.22</ecNumber>
    </recommendedName>
</protein>
<keyword evidence="1" id="KW-0800">Toxin</keyword>
<dbReference type="GO" id="GO:0006952">
    <property type="term" value="P:defense response"/>
    <property type="evidence" value="ECO:0007669"/>
    <property type="project" value="UniProtKB-KW"/>
</dbReference>
<dbReference type="Gene3D" id="3.40.420.10">
    <property type="entry name" value="Ricin (A subunit), domain 1"/>
    <property type="match status" value="1"/>
</dbReference>
<dbReference type="GO" id="GO:0030598">
    <property type="term" value="F:rRNA N-glycosylase activity"/>
    <property type="evidence" value="ECO:0007669"/>
    <property type="project" value="UniProtKB-EC"/>
</dbReference>
<proteinExistence type="inferred from homology"/>
<dbReference type="InterPro" id="IPR016138">
    <property type="entry name" value="Ribosome_inactivat_prot_sub1"/>
</dbReference>
<dbReference type="Gramene" id="OB05G22370.1">
    <property type="protein sequence ID" value="OB05G22370.1"/>
    <property type="gene ID" value="OB05G22370"/>
</dbReference>
<dbReference type="AlphaFoldDB" id="J3M6L3"/>
<keyword evidence="1" id="KW-0652">Protein synthesis inhibitor</keyword>
<comment type="similarity">
    <text evidence="1">Belongs to the ribosome-inactivating protein family.</text>
</comment>
<dbReference type="GO" id="GO:0017148">
    <property type="term" value="P:negative regulation of translation"/>
    <property type="evidence" value="ECO:0007669"/>
    <property type="project" value="UniProtKB-KW"/>
</dbReference>
<dbReference type="InterPro" id="IPR036041">
    <property type="entry name" value="Ribosome-inact_prot_sf"/>
</dbReference>
<name>J3M6L3_ORYBR</name>
<organism evidence="2">
    <name type="scientific">Oryza brachyantha</name>
    <name type="common">malo sina</name>
    <dbReference type="NCBI Taxonomy" id="4533"/>
    <lineage>
        <taxon>Eukaryota</taxon>
        <taxon>Viridiplantae</taxon>
        <taxon>Streptophyta</taxon>
        <taxon>Embryophyta</taxon>
        <taxon>Tracheophyta</taxon>
        <taxon>Spermatophyta</taxon>
        <taxon>Magnoliopsida</taxon>
        <taxon>Liliopsida</taxon>
        <taxon>Poales</taxon>
        <taxon>Poaceae</taxon>
        <taxon>BOP clade</taxon>
        <taxon>Oryzoideae</taxon>
        <taxon>Oryzeae</taxon>
        <taxon>Oryzinae</taxon>
        <taxon>Oryza</taxon>
    </lineage>
</organism>
<dbReference type="EnsemblPlants" id="OB05G22370.1">
    <property type="protein sequence ID" value="OB05G22370.1"/>
    <property type="gene ID" value="OB05G22370"/>
</dbReference>
<dbReference type="GO" id="GO:0090729">
    <property type="term" value="F:toxin activity"/>
    <property type="evidence" value="ECO:0007669"/>
    <property type="project" value="UniProtKB-KW"/>
</dbReference>
<keyword evidence="1" id="KW-0611">Plant defense</keyword>
<reference evidence="2" key="1">
    <citation type="journal article" date="2013" name="Nat. Commun.">
        <title>Whole-genome sequencing of Oryza brachyantha reveals mechanisms underlying Oryza genome evolution.</title>
        <authorList>
            <person name="Chen J."/>
            <person name="Huang Q."/>
            <person name="Gao D."/>
            <person name="Wang J."/>
            <person name="Lang Y."/>
            <person name="Liu T."/>
            <person name="Li B."/>
            <person name="Bai Z."/>
            <person name="Luis Goicoechea J."/>
            <person name="Liang C."/>
            <person name="Chen C."/>
            <person name="Zhang W."/>
            <person name="Sun S."/>
            <person name="Liao Y."/>
            <person name="Zhang X."/>
            <person name="Yang L."/>
            <person name="Song C."/>
            <person name="Wang M."/>
            <person name="Shi J."/>
            <person name="Liu G."/>
            <person name="Liu J."/>
            <person name="Zhou H."/>
            <person name="Zhou W."/>
            <person name="Yu Q."/>
            <person name="An N."/>
            <person name="Chen Y."/>
            <person name="Cai Q."/>
            <person name="Wang B."/>
            <person name="Liu B."/>
            <person name="Min J."/>
            <person name="Huang Y."/>
            <person name="Wu H."/>
            <person name="Li Z."/>
            <person name="Zhang Y."/>
            <person name="Yin Y."/>
            <person name="Song W."/>
            <person name="Jiang J."/>
            <person name="Jackson S.A."/>
            <person name="Wing R.A."/>
            <person name="Wang J."/>
            <person name="Chen M."/>
        </authorList>
    </citation>
    <scope>NUCLEOTIDE SEQUENCE [LARGE SCALE GENOMIC DNA]</scope>
    <source>
        <strain evidence="2">cv. IRGC 101232</strain>
    </source>
</reference>
<keyword evidence="3" id="KW-1185">Reference proteome</keyword>
<evidence type="ECO:0000313" key="2">
    <source>
        <dbReference type="EnsemblPlants" id="OB05G22370.1"/>
    </source>
</evidence>
<dbReference type="EC" id="3.2.2.22" evidence="1"/>
<dbReference type="Pfam" id="PF00161">
    <property type="entry name" value="RIP"/>
    <property type="match status" value="1"/>
</dbReference>
<evidence type="ECO:0000313" key="3">
    <source>
        <dbReference type="Proteomes" id="UP000006038"/>
    </source>
</evidence>
<comment type="catalytic activity">
    <reaction evidence="1">
        <text>Endohydrolysis of the N-glycosidic bond at one specific adenosine on the 28S rRNA.</text>
        <dbReference type="EC" id="3.2.2.22"/>
    </reaction>
</comment>
<dbReference type="InterPro" id="IPR001574">
    <property type="entry name" value="Ribosome_inactivat_prot"/>
</dbReference>
<evidence type="ECO:0000256" key="1">
    <source>
        <dbReference type="RuleBase" id="RU004915"/>
    </source>
</evidence>
<dbReference type="Proteomes" id="UP000006038">
    <property type="component" value="Chromosome 5"/>
</dbReference>
<sequence length="105" mass="11262">MANPAFTVELDVSRGSSYGGFISGVRDKLVRHAAATRHLELVLLPVQEEYPRDAPLVPTSKSCSGGDPVAVLLQIRADNLYIRGYRSGEAGRRCRGGGQLSFGDS</sequence>